<evidence type="ECO:0000313" key="9">
    <source>
        <dbReference type="EMBL" id="RJG01793.1"/>
    </source>
</evidence>
<dbReference type="UniPathway" id="UPA00115">
    <property type="reaction ID" value="UER00409"/>
</dbReference>
<comment type="similarity">
    <text evidence="4 7">Belongs to the glucosamine/galactosamine-6-phosphate isomerase family. 6-phosphogluconolactonase subfamily.</text>
</comment>
<comment type="pathway">
    <text evidence="3 7">Carbohydrate degradation; pentose phosphate pathway; D-ribulose 5-phosphate from D-glucose 6-phosphate (oxidative stage): step 2/3.</text>
</comment>
<name>A0A3A3G039_9BURK</name>
<dbReference type="SUPFAM" id="SSF100950">
    <property type="entry name" value="NagB/RpiA/CoA transferase-like"/>
    <property type="match status" value="1"/>
</dbReference>
<accession>A0A3A3G039</accession>
<evidence type="ECO:0000256" key="6">
    <source>
        <dbReference type="ARBA" id="ARBA00020337"/>
    </source>
</evidence>
<sequence>MARGNLMSEILRNDYATQADLDEALAGFVADKLAEAIALRGKASMVVSGGNTPKGFFERLSQRPLPWAQVSLTLADERWLPSSDQHSNEAGIRSNLLRNAAAEAHFVPLFDGSATAAAAVPAVAQRLACMARPFDVVILGMGIDGHTASLFSGTQEGLQDGGDMLPCVAVPAPSEPNVPVPRLSLTAATLTDCRHLVLHITGVAKRELLQQALRPGPVAELPVRLALRQERPPCRVYWAP</sequence>
<comment type="caution">
    <text evidence="9">The sequence shown here is derived from an EMBL/GenBank/DDBJ whole genome shotgun (WGS) entry which is preliminary data.</text>
</comment>
<evidence type="ECO:0000259" key="8">
    <source>
        <dbReference type="Pfam" id="PF01182"/>
    </source>
</evidence>
<protein>
    <recommendedName>
        <fullName evidence="6 7">6-phosphogluconolactonase</fullName>
        <shortName evidence="7">6PGL</shortName>
        <ecNumber evidence="5 7">3.1.1.31</ecNumber>
    </recommendedName>
</protein>
<keyword evidence="7 9" id="KW-0378">Hydrolase</keyword>
<dbReference type="Gene3D" id="3.40.50.1360">
    <property type="match status" value="1"/>
</dbReference>
<dbReference type="AlphaFoldDB" id="A0A3A3G039"/>
<dbReference type="PANTHER" id="PTHR11054">
    <property type="entry name" value="6-PHOSPHOGLUCONOLACTONASE"/>
    <property type="match status" value="1"/>
</dbReference>
<dbReference type="GO" id="GO:0017057">
    <property type="term" value="F:6-phosphogluconolactonase activity"/>
    <property type="evidence" value="ECO:0007669"/>
    <property type="project" value="UniProtKB-UniRule"/>
</dbReference>
<dbReference type="GO" id="GO:0006098">
    <property type="term" value="P:pentose-phosphate shunt"/>
    <property type="evidence" value="ECO:0007669"/>
    <property type="project" value="UniProtKB-UniPathway"/>
</dbReference>
<dbReference type="InterPro" id="IPR005900">
    <property type="entry name" value="6-phosphogluconolactonase_DevB"/>
</dbReference>
<proteinExistence type="inferred from homology"/>
<dbReference type="Pfam" id="PF01182">
    <property type="entry name" value="Glucosamine_iso"/>
    <property type="match status" value="1"/>
</dbReference>
<organism evidence="9 10">
    <name type="scientific">Noviherbaspirillum sedimenti</name>
    <dbReference type="NCBI Taxonomy" id="2320865"/>
    <lineage>
        <taxon>Bacteria</taxon>
        <taxon>Pseudomonadati</taxon>
        <taxon>Pseudomonadota</taxon>
        <taxon>Betaproteobacteria</taxon>
        <taxon>Burkholderiales</taxon>
        <taxon>Oxalobacteraceae</taxon>
        <taxon>Noviherbaspirillum</taxon>
    </lineage>
</organism>
<dbReference type="Proteomes" id="UP000266327">
    <property type="component" value="Unassembled WGS sequence"/>
</dbReference>
<dbReference type="NCBIfam" id="TIGR01198">
    <property type="entry name" value="pgl"/>
    <property type="match status" value="1"/>
</dbReference>
<feature type="domain" description="Glucosamine/galactosamine-6-phosphate isomerase" evidence="8">
    <location>
        <begin position="17"/>
        <end position="228"/>
    </location>
</feature>
<dbReference type="InterPro" id="IPR037171">
    <property type="entry name" value="NagB/RpiA_transferase-like"/>
</dbReference>
<dbReference type="InterPro" id="IPR006148">
    <property type="entry name" value="Glc/Gal-6P_isomerase"/>
</dbReference>
<evidence type="ECO:0000256" key="4">
    <source>
        <dbReference type="ARBA" id="ARBA00010662"/>
    </source>
</evidence>
<dbReference type="EMBL" id="QYUQ01000002">
    <property type="protein sequence ID" value="RJG01793.1"/>
    <property type="molecule type" value="Genomic_DNA"/>
</dbReference>
<dbReference type="InterPro" id="IPR039104">
    <property type="entry name" value="6PGL"/>
</dbReference>
<comment type="function">
    <text evidence="2 7">Hydrolysis of 6-phosphogluconolactone to 6-phosphogluconate.</text>
</comment>
<evidence type="ECO:0000256" key="5">
    <source>
        <dbReference type="ARBA" id="ARBA00013198"/>
    </source>
</evidence>
<gene>
    <name evidence="7 9" type="primary">pgl</name>
    <name evidence="9" type="ORF">D3878_09540</name>
</gene>
<dbReference type="PANTHER" id="PTHR11054:SF0">
    <property type="entry name" value="6-PHOSPHOGLUCONOLACTONASE"/>
    <property type="match status" value="1"/>
</dbReference>
<evidence type="ECO:0000313" key="10">
    <source>
        <dbReference type="Proteomes" id="UP000266327"/>
    </source>
</evidence>
<evidence type="ECO:0000256" key="2">
    <source>
        <dbReference type="ARBA" id="ARBA00002681"/>
    </source>
</evidence>
<dbReference type="EC" id="3.1.1.31" evidence="5 7"/>
<evidence type="ECO:0000256" key="7">
    <source>
        <dbReference type="RuleBase" id="RU365095"/>
    </source>
</evidence>
<reference evidence="10" key="1">
    <citation type="submission" date="2018-09" db="EMBL/GenBank/DDBJ databases">
        <authorList>
            <person name="Zhu H."/>
        </authorList>
    </citation>
    <scope>NUCLEOTIDE SEQUENCE [LARGE SCALE GENOMIC DNA]</scope>
    <source>
        <strain evidence="10">K1S02-23</strain>
    </source>
</reference>
<dbReference type="GO" id="GO:0005975">
    <property type="term" value="P:carbohydrate metabolic process"/>
    <property type="evidence" value="ECO:0007669"/>
    <property type="project" value="UniProtKB-UniRule"/>
</dbReference>
<comment type="catalytic activity">
    <reaction evidence="1 7">
        <text>6-phospho-D-glucono-1,5-lactone + H2O = 6-phospho-D-gluconate + H(+)</text>
        <dbReference type="Rhea" id="RHEA:12556"/>
        <dbReference type="ChEBI" id="CHEBI:15377"/>
        <dbReference type="ChEBI" id="CHEBI:15378"/>
        <dbReference type="ChEBI" id="CHEBI:57955"/>
        <dbReference type="ChEBI" id="CHEBI:58759"/>
        <dbReference type="EC" id="3.1.1.31"/>
    </reaction>
</comment>
<evidence type="ECO:0000256" key="3">
    <source>
        <dbReference type="ARBA" id="ARBA00004961"/>
    </source>
</evidence>
<evidence type="ECO:0000256" key="1">
    <source>
        <dbReference type="ARBA" id="ARBA00000832"/>
    </source>
</evidence>
<dbReference type="CDD" id="cd01400">
    <property type="entry name" value="6PGL"/>
    <property type="match status" value="1"/>
</dbReference>
<keyword evidence="10" id="KW-1185">Reference proteome</keyword>